<dbReference type="Proteomes" id="UP000323136">
    <property type="component" value="Unassembled WGS sequence"/>
</dbReference>
<sequence length="215" mass="25205">MNKSILFFFMIFILLFSCKKSIQTAKKETVKSDKSIIVKHKTYAILKDASIKKTQNWVAYKNFNEFLKRFETTSPNEAFSNVTELKELTKALKDSIIIEDFKTPAFNARLNVLENEILRLSDMSIIPAIKGDEVNNQIDKIFLVFGSLNDKINTIYDQKNFDKEIDLNNFFKLDTIGESIKREEKEKIKSIPKKEKVFKDQPLEVKKRKQFFKIK</sequence>
<evidence type="ECO:0008006" key="3">
    <source>
        <dbReference type="Google" id="ProtNLM"/>
    </source>
</evidence>
<evidence type="ECO:0000313" key="1">
    <source>
        <dbReference type="EMBL" id="TYQ00091.1"/>
    </source>
</evidence>
<dbReference type="PROSITE" id="PS51257">
    <property type="entry name" value="PROKAR_LIPOPROTEIN"/>
    <property type="match status" value="1"/>
</dbReference>
<dbReference type="EMBL" id="VNIA01000001">
    <property type="protein sequence ID" value="TYQ00091.1"/>
    <property type="molecule type" value="Genomic_DNA"/>
</dbReference>
<dbReference type="RefSeq" id="WP_148868781.1">
    <property type="nucleotide sequence ID" value="NZ_VNIA01000001.1"/>
</dbReference>
<proteinExistence type="predicted"/>
<evidence type="ECO:0000313" key="2">
    <source>
        <dbReference type="Proteomes" id="UP000323136"/>
    </source>
</evidence>
<dbReference type="AlphaFoldDB" id="A0A5S5DVT0"/>
<organism evidence="1 2">
    <name type="scientific">Tenacibaculum adriaticum</name>
    <dbReference type="NCBI Taxonomy" id="413713"/>
    <lineage>
        <taxon>Bacteria</taxon>
        <taxon>Pseudomonadati</taxon>
        <taxon>Bacteroidota</taxon>
        <taxon>Flavobacteriia</taxon>
        <taxon>Flavobacteriales</taxon>
        <taxon>Flavobacteriaceae</taxon>
        <taxon>Tenacibaculum</taxon>
    </lineage>
</organism>
<dbReference type="OrthoDB" id="1431410at2"/>
<protein>
    <recommendedName>
        <fullName evidence="3">Lipoprotein</fullName>
    </recommendedName>
</protein>
<name>A0A5S5DVT0_9FLAO</name>
<comment type="caution">
    <text evidence="1">The sequence shown here is derived from an EMBL/GenBank/DDBJ whole genome shotgun (WGS) entry which is preliminary data.</text>
</comment>
<keyword evidence="2" id="KW-1185">Reference proteome</keyword>
<gene>
    <name evidence="1" type="ORF">C7447_101700</name>
</gene>
<accession>A0A5S5DVT0</accession>
<reference evidence="1 2" key="1">
    <citation type="submission" date="2019-07" db="EMBL/GenBank/DDBJ databases">
        <title>Genomic Encyclopedia of Type Strains, Phase IV (KMG-IV): sequencing the most valuable type-strain genomes for metagenomic binning, comparative biology and taxonomic classification.</title>
        <authorList>
            <person name="Goeker M."/>
        </authorList>
    </citation>
    <scope>NUCLEOTIDE SEQUENCE [LARGE SCALE GENOMIC DNA]</scope>
    <source>
        <strain evidence="1 2">DSM 18961</strain>
    </source>
</reference>